<feature type="domain" description="Nitroreductase" evidence="7">
    <location>
        <begin position="12"/>
        <end position="184"/>
    </location>
</feature>
<name>A0A0S4XQG5_9BACT</name>
<protein>
    <submittedName>
        <fullName evidence="8">NAD(P)H-flavin oxidoreductase</fullName>
    </submittedName>
</protein>
<comment type="cofactor">
    <cofactor evidence="1">
        <name>FMN</name>
        <dbReference type="ChEBI" id="CHEBI:58210"/>
    </cofactor>
</comment>
<reference evidence="8" key="1">
    <citation type="submission" date="2015-11" db="EMBL/GenBank/DDBJ databases">
        <authorList>
            <person name="Zhang Y."/>
            <person name="Guo Z."/>
        </authorList>
    </citation>
    <scope>NUCLEOTIDE SEQUENCE</scope>
    <source>
        <strain evidence="8">BN30871</strain>
    </source>
</reference>
<evidence type="ECO:0000313" key="8">
    <source>
        <dbReference type="EMBL" id="CUV66165.1"/>
    </source>
</evidence>
<keyword evidence="5" id="KW-0521">NADP</keyword>
<dbReference type="AlphaFoldDB" id="A0A0S4XQG5"/>
<dbReference type="PANTHER" id="PTHR43673:SF2">
    <property type="entry name" value="NITROREDUCTASE"/>
    <property type="match status" value="1"/>
</dbReference>
<dbReference type="CDD" id="cd02149">
    <property type="entry name" value="NfsB-like"/>
    <property type="match status" value="1"/>
</dbReference>
<dbReference type="Gene3D" id="3.40.109.10">
    <property type="entry name" value="NADH Oxidase"/>
    <property type="match status" value="1"/>
</dbReference>
<dbReference type="SUPFAM" id="SSF55469">
    <property type="entry name" value="FMN-dependent nitroreductase-like"/>
    <property type="match status" value="1"/>
</dbReference>
<organism evidence="8">
    <name type="scientific">Sulfurovum sp. enrichment culture clone C5</name>
    <dbReference type="NCBI Taxonomy" id="497650"/>
    <lineage>
        <taxon>Bacteria</taxon>
        <taxon>Pseudomonadati</taxon>
        <taxon>Campylobacterota</taxon>
        <taxon>Epsilonproteobacteria</taxon>
        <taxon>Campylobacterales</taxon>
        <taxon>Sulfurovaceae</taxon>
        <taxon>Sulfurovum</taxon>
        <taxon>environmental samples</taxon>
    </lineage>
</organism>
<evidence type="ECO:0000259" key="7">
    <source>
        <dbReference type="Pfam" id="PF00881"/>
    </source>
</evidence>
<keyword evidence="6" id="KW-0560">Oxidoreductase</keyword>
<dbReference type="PANTHER" id="PTHR43673">
    <property type="entry name" value="NAD(P)H NITROREDUCTASE YDGI-RELATED"/>
    <property type="match status" value="1"/>
</dbReference>
<dbReference type="InterPro" id="IPR029479">
    <property type="entry name" value="Nitroreductase"/>
</dbReference>
<evidence type="ECO:0000256" key="1">
    <source>
        <dbReference type="ARBA" id="ARBA00001917"/>
    </source>
</evidence>
<evidence type="ECO:0000256" key="3">
    <source>
        <dbReference type="ARBA" id="ARBA00022630"/>
    </source>
</evidence>
<evidence type="ECO:0000256" key="5">
    <source>
        <dbReference type="ARBA" id="ARBA00022857"/>
    </source>
</evidence>
<dbReference type="GO" id="GO:0016491">
    <property type="term" value="F:oxidoreductase activity"/>
    <property type="evidence" value="ECO:0007669"/>
    <property type="project" value="UniProtKB-KW"/>
</dbReference>
<evidence type="ECO:0000256" key="2">
    <source>
        <dbReference type="ARBA" id="ARBA00007118"/>
    </source>
</evidence>
<evidence type="ECO:0000256" key="6">
    <source>
        <dbReference type="ARBA" id="ARBA00023002"/>
    </source>
</evidence>
<proteinExistence type="inferred from homology"/>
<accession>A0A0S4XQG5</accession>
<dbReference type="InterPro" id="IPR000415">
    <property type="entry name" value="Nitroreductase-like"/>
</dbReference>
<dbReference type="Pfam" id="PF00881">
    <property type="entry name" value="Nitroreductase"/>
    <property type="match status" value="1"/>
</dbReference>
<evidence type="ECO:0000256" key="4">
    <source>
        <dbReference type="ARBA" id="ARBA00022643"/>
    </source>
</evidence>
<dbReference type="InterPro" id="IPR033878">
    <property type="entry name" value="NfsB-like"/>
</dbReference>
<comment type="similarity">
    <text evidence="2">Belongs to the nitroreductase family.</text>
</comment>
<keyword evidence="3" id="KW-0285">Flavoprotein</keyword>
<sequence length="204" mass="23660">MDKNLLIDALNFRHACKIFDETKKISDDDMSFILESARLAPSSFGMEHCRLLVIKNQEVKKELKPLCWNQNQIDSCNLLIVLIAKHKEVSSPEYYEKMFRRRGLDEDSTKMYIEKYANYLENLKSIKCWSEKQCYITASNIMNYSALIGIDSCPIEGFEKEKVEIKLSIDNKKENIAMLVALGYRANAQSQKIRLDMKDVVTII</sequence>
<dbReference type="EMBL" id="FAXN01000067">
    <property type="protein sequence ID" value="CUV66165.1"/>
    <property type="molecule type" value="Genomic_DNA"/>
</dbReference>
<keyword evidence="4" id="KW-0288">FMN</keyword>
<gene>
    <name evidence="8" type="primary">nfnB</name>
    <name evidence="8" type="ORF">BN3087_640002</name>
</gene>